<dbReference type="EMBL" id="CAJPVJ010019009">
    <property type="protein sequence ID" value="CAG2177159.1"/>
    <property type="molecule type" value="Genomic_DNA"/>
</dbReference>
<dbReference type="EMBL" id="OC933834">
    <property type="protein sequence ID" value="CAD7660021.1"/>
    <property type="molecule type" value="Genomic_DNA"/>
</dbReference>
<feature type="region of interest" description="Disordered" evidence="1">
    <location>
        <begin position="73"/>
        <end position="93"/>
    </location>
</feature>
<sequence>MHVCWWCGFVGYRSRVSRTGAQGLRAQGHDLNILKPSEKKAKYQYGGLNSGRPVTPPRGPFMRYESLDHFSRDNDIAYPSYPRTPKRNDTKTQ</sequence>
<evidence type="ECO:0000256" key="1">
    <source>
        <dbReference type="SAM" id="MobiDB-lite"/>
    </source>
</evidence>
<name>A0A7R9MHQ6_9ACAR</name>
<protein>
    <submittedName>
        <fullName evidence="2">Uncharacterized protein</fullName>
    </submittedName>
</protein>
<gene>
    <name evidence="2" type="ORF">ONB1V03_LOCUS16592</name>
</gene>
<evidence type="ECO:0000313" key="2">
    <source>
        <dbReference type="EMBL" id="CAD7660021.1"/>
    </source>
</evidence>
<feature type="non-terminal residue" evidence="2">
    <location>
        <position position="1"/>
    </location>
</feature>
<reference evidence="2" key="1">
    <citation type="submission" date="2020-11" db="EMBL/GenBank/DDBJ databases">
        <authorList>
            <person name="Tran Van P."/>
        </authorList>
    </citation>
    <scope>NUCLEOTIDE SEQUENCE</scope>
</reference>
<organism evidence="2">
    <name type="scientific">Oppiella nova</name>
    <dbReference type="NCBI Taxonomy" id="334625"/>
    <lineage>
        <taxon>Eukaryota</taxon>
        <taxon>Metazoa</taxon>
        <taxon>Ecdysozoa</taxon>
        <taxon>Arthropoda</taxon>
        <taxon>Chelicerata</taxon>
        <taxon>Arachnida</taxon>
        <taxon>Acari</taxon>
        <taxon>Acariformes</taxon>
        <taxon>Sarcoptiformes</taxon>
        <taxon>Oribatida</taxon>
        <taxon>Brachypylina</taxon>
        <taxon>Oppioidea</taxon>
        <taxon>Oppiidae</taxon>
        <taxon>Oppiella</taxon>
    </lineage>
</organism>
<proteinExistence type="predicted"/>
<dbReference type="Proteomes" id="UP000728032">
    <property type="component" value="Unassembled WGS sequence"/>
</dbReference>
<keyword evidence="3" id="KW-1185">Reference proteome</keyword>
<dbReference type="AlphaFoldDB" id="A0A7R9MHQ6"/>
<evidence type="ECO:0000313" key="3">
    <source>
        <dbReference type="Proteomes" id="UP000728032"/>
    </source>
</evidence>
<accession>A0A7R9MHQ6</accession>